<sequence>MRNLIGLAVGLLLLASCDRPESPAEAPAPAATVFSHSMSADLSGYYMPASEVRIGKWSFDHVFVGQAQEFQAWEGGSRSGTFGPVMLQFDDVTSPMVQTETGEARSVTARVLPTAYSVSDTYINFQGRSPELGLVRFDGVLDPGALATSRRNLGDEGVVVTGRLTVGDAPAQTVSLRWWGGD</sequence>
<dbReference type="Proteomes" id="UP001156921">
    <property type="component" value="Unassembled WGS sequence"/>
</dbReference>
<accession>A0ABQ6BJR3</accession>
<reference evidence="2" key="1">
    <citation type="journal article" date="2019" name="Int. J. Syst. Evol. Microbiol.">
        <title>The Global Catalogue of Microorganisms (GCM) 10K type strain sequencing project: providing services to taxonomists for standard genome sequencing and annotation.</title>
        <authorList>
            <consortium name="The Broad Institute Genomics Platform"/>
            <consortium name="The Broad Institute Genome Sequencing Center for Infectious Disease"/>
            <person name="Wu L."/>
            <person name="Ma J."/>
        </authorList>
    </citation>
    <scope>NUCLEOTIDE SEQUENCE [LARGE SCALE GENOMIC DNA]</scope>
    <source>
        <strain evidence="2">NBRC 110107</strain>
    </source>
</reference>
<gene>
    <name evidence="1" type="ORF">GCM10007859_22250</name>
</gene>
<evidence type="ECO:0008006" key="3">
    <source>
        <dbReference type="Google" id="ProtNLM"/>
    </source>
</evidence>
<comment type="caution">
    <text evidence="1">The sequence shown here is derived from an EMBL/GenBank/DDBJ whole genome shotgun (WGS) entry which is preliminary data.</text>
</comment>
<evidence type="ECO:0000313" key="1">
    <source>
        <dbReference type="EMBL" id="GLS02203.1"/>
    </source>
</evidence>
<dbReference type="EMBL" id="BSOY01000056">
    <property type="protein sequence ID" value="GLS02203.1"/>
    <property type="molecule type" value="Genomic_DNA"/>
</dbReference>
<proteinExistence type="predicted"/>
<name>A0ABQ6BJR3_9CAUL</name>
<keyword evidence="2" id="KW-1185">Reference proteome</keyword>
<organism evidence="1 2">
    <name type="scientific">Brevundimonas denitrificans</name>
    <dbReference type="NCBI Taxonomy" id="1443434"/>
    <lineage>
        <taxon>Bacteria</taxon>
        <taxon>Pseudomonadati</taxon>
        <taxon>Pseudomonadota</taxon>
        <taxon>Alphaproteobacteria</taxon>
        <taxon>Caulobacterales</taxon>
        <taxon>Caulobacteraceae</taxon>
        <taxon>Brevundimonas</taxon>
    </lineage>
</organism>
<dbReference type="PROSITE" id="PS51257">
    <property type="entry name" value="PROKAR_LIPOPROTEIN"/>
    <property type="match status" value="1"/>
</dbReference>
<evidence type="ECO:0000313" key="2">
    <source>
        <dbReference type="Proteomes" id="UP001156921"/>
    </source>
</evidence>
<protein>
    <recommendedName>
        <fullName evidence="3">Lipid/polyisoprenoid-binding YceI-like domain-containing protein</fullName>
    </recommendedName>
</protein>
<dbReference type="RefSeq" id="WP_284223082.1">
    <property type="nucleotide sequence ID" value="NZ_BSOY01000056.1"/>
</dbReference>